<dbReference type="AlphaFoldDB" id="A0A5C6VNA2"/>
<dbReference type="RefSeq" id="WP_146950117.1">
    <property type="nucleotide sequence ID" value="NZ_VOQF01000013.1"/>
</dbReference>
<comment type="caution">
    <text evidence="2">The sequence shown here is derived from an EMBL/GenBank/DDBJ whole genome shotgun (WGS) entry which is preliminary data.</text>
</comment>
<keyword evidence="3" id="KW-1185">Reference proteome</keyword>
<dbReference type="EMBL" id="VOQF01000013">
    <property type="protein sequence ID" value="TXC86026.1"/>
    <property type="molecule type" value="Genomic_DNA"/>
</dbReference>
<dbReference type="SUPFAM" id="SSF53335">
    <property type="entry name" value="S-adenosyl-L-methionine-dependent methyltransferases"/>
    <property type="match status" value="1"/>
</dbReference>
<organism evidence="2 3">
    <name type="scientific">Metabacillus litoralis</name>
    <dbReference type="NCBI Taxonomy" id="152268"/>
    <lineage>
        <taxon>Bacteria</taxon>
        <taxon>Bacillati</taxon>
        <taxon>Bacillota</taxon>
        <taxon>Bacilli</taxon>
        <taxon>Bacillales</taxon>
        <taxon>Bacillaceae</taxon>
        <taxon>Metabacillus</taxon>
    </lineage>
</organism>
<dbReference type="InterPro" id="IPR013216">
    <property type="entry name" value="Methyltransf_11"/>
</dbReference>
<reference evidence="2 3" key="1">
    <citation type="journal article" date="2005" name="Int. J. Syst. Evol. Microbiol.">
        <title>Bacillus litoralis sp. nov., isolated from a tidal flat of the Yellow Sea in Korea.</title>
        <authorList>
            <person name="Yoon J.H."/>
            <person name="Oh T.K."/>
        </authorList>
    </citation>
    <scope>NUCLEOTIDE SEQUENCE [LARGE SCALE GENOMIC DNA]</scope>
    <source>
        <strain evidence="2 3">SW-211</strain>
    </source>
</reference>
<evidence type="ECO:0000313" key="2">
    <source>
        <dbReference type="EMBL" id="TXC86026.1"/>
    </source>
</evidence>
<evidence type="ECO:0000259" key="1">
    <source>
        <dbReference type="Pfam" id="PF08241"/>
    </source>
</evidence>
<proteinExistence type="predicted"/>
<dbReference type="GO" id="GO:0008757">
    <property type="term" value="F:S-adenosylmethionine-dependent methyltransferase activity"/>
    <property type="evidence" value="ECO:0007669"/>
    <property type="project" value="InterPro"/>
</dbReference>
<dbReference type="Proteomes" id="UP000321363">
    <property type="component" value="Unassembled WGS sequence"/>
</dbReference>
<sequence length="233" mass="27264">MSENKYYEQIGVAMTCRSYQEYKDMFMLDERILKKGSILDVASGASSFITDVNNNGNVGIAIDPLYQLSAYEMEKLGKREIQLSSDKLANVQDSFLWDYYTSLDQHIEIRQKSFQKFIESYTHEKGESYISGSLPHLPFADDSFSLILCNHFLFLYQDQFDFTFHVNALNEMIRVLEYGGEIRIYPIVGFKNELYPYLDELKLEIEKNEVEFDLIPTHFSFLPNANHYLQIKK</sequence>
<dbReference type="InterPro" id="IPR029063">
    <property type="entry name" value="SAM-dependent_MTases_sf"/>
</dbReference>
<protein>
    <submittedName>
        <fullName evidence="2">Class I SAM-dependent methyltransferase</fullName>
    </submittedName>
</protein>
<keyword evidence="2" id="KW-0489">Methyltransferase</keyword>
<dbReference type="GO" id="GO:0032259">
    <property type="term" value="P:methylation"/>
    <property type="evidence" value="ECO:0007669"/>
    <property type="project" value="UniProtKB-KW"/>
</dbReference>
<dbReference type="Gene3D" id="3.40.50.150">
    <property type="entry name" value="Vaccinia Virus protein VP39"/>
    <property type="match status" value="1"/>
</dbReference>
<evidence type="ECO:0000313" key="3">
    <source>
        <dbReference type="Proteomes" id="UP000321363"/>
    </source>
</evidence>
<feature type="domain" description="Methyltransferase type 11" evidence="1">
    <location>
        <begin position="123"/>
        <end position="182"/>
    </location>
</feature>
<accession>A0A5C6VNA2</accession>
<dbReference type="OrthoDB" id="9787807at2"/>
<dbReference type="Pfam" id="PF08241">
    <property type="entry name" value="Methyltransf_11"/>
    <property type="match status" value="1"/>
</dbReference>
<name>A0A5C6VNA2_9BACI</name>
<keyword evidence="2" id="KW-0808">Transferase</keyword>
<gene>
    <name evidence="2" type="ORF">FS935_18415</name>
</gene>